<feature type="domain" description="Glutamine amidotransferase type-2" evidence="3">
    <location>
        <begin position="204"/>
        <end position="461"/>
    </location>
</feature>
<dbReference type="PANTHER" id="PTHR11907">
    <property type="entry name" value="AMIDOPHOSPHORIBOSYLTRANSFERASE"/>
    <property type="match status" value="1"/>
</dbReference>
<dbReference type="SUPFAM" id="SSF56235">
    <property type="entry name" value="N-terminal nucleophile aminohydrolases (Ntn hydrolases)"/>
    <property type="match status" value="1"/>
</dbReference>
<dbReference type="InterPro" id="IPR017932">
    <property type="entry name" value="GATase_2_dom"/>
</dbReference>
<dbReference type="WBParaSite" id="L893_g22949.t1">
    <property type="protein sequence ID" value="L893_g22949.t1"/>
    <property type="gene ID" value="L893_g22949"/>
</dbReference>
<dbReference type="Gene3D" id="3.40.50.2020">
    <property type="match status" value="1"/>
</dbReference>
<dbReference type="SUPFAM" id="SSF53271">
    <property type="entry name" value="PRTase-like"/>
    <property type="match status" value="1"/>
</dbReference>
<dbReference type="InterPro" id="IPR029055">
    <property type="entry name" value="Ntn_hydrolases_N"/>
</dbReference>
<keyword evidence="2" id="KW-0315">Glutamine amidotransferase</keyword>
<evidence type="ECO:0000256" key="1">
    <source>
        <dbReference type="ARBA" id="ARBA00022679"/>
    </source>
</evidence>
<keyword evidence="4" id="KW-1185">Reference proteome</keyword>
<evidence type="ECO:0000259" key="3">
    <source>
        <dbReference type="PROSITE" id="PS51278"/>
    </source>
</evidence>
<organism evidence="4 5">
    <name type="scientific">Steinernema glaseri</name>
    <dbReference type="NCBI Taxonomy" id="37863"/>
    <lineage>
        <taxon>Eukaryota</taxon>
        <taxon>Metazoa</taxon>
        <taxon>Ecdysozoa</taxon>
        <taxon>Nematoda</taxon>
        <taxon>Chromadorea</taxon>
        <taxon>Rhabditida</taxon>
        <taxon>Tylenchina</taxon>
        <taxon>Panagrolaimomorpha</taxon>
        <taxon>Strongyloidoidea</taxon>
        <taxon>Steinernematidae</taxon>
        <taxon>Steinernema</taxon>
    </lineage>
</organism>
<sequence length="620" mass="67192">MLQGLQDTRGHWPICPSVPRLQPLKGHRPYHANHSRGSIDRNQTLLPHADLSSESRALRNLHGSAASSADAYQPSRVGARRFDGVDNGIDVVEKAVSALGCTLQRRVPAPSPVRIAYRFHTILLLLARPPLSSPPLLVRTAEIDRVRSRRFCTFATISAVCDPVASVTVRFCPLDSVDVVCRSSGSSRRRSSDSEYPFSESFMCGILGLILAEGVSPGALPVMAVDGLTALQHRGTESSGLVGSDGIHRNQFSAILKGSGLVRDVYSSESLARFKDSVAMIGHNRYSTAGMKDAINCIQPFVVHTAAGIIAVAHNGELVDKDKTRQEVLAQGTGLSTDTDSELIGQLISKAIALNMKTRTAKDDFGNIEKELAKELAVAMAEIRTSYSVVVMTYDRIYALRDPYGNRPLSIGTLYSNSAVVNGAKREPLGYMAVSETCALPASAKFTCDVKPGEIVEISRRGIRSVVQMAPQKASFCIFEYVYFARADSHLEGQQVHAVRALCGRILAEEAPTDADIVSTVPESAAAASLGYAAQSGIKYEQVLHRNSYVGRSFIQPNTELRQSAIHKKFGVLRHNVEGKRVVLVDDSIVRGNTMGIIVRLLKENGAKEVHIRIASPPVK</sequence>
<dbReference type="Pfam" id="PF13522">
    <property type="entry name" value="GATase_6"/>
    <property type="match status" value="1"/>
</dbReference>
<dbReference type="AlphaFoldDB" id="A0A1I7Z583"/>
<dbReference type="Gene3D" id="3.60.20.10">
    <property type="entry name" value="Glutamine Phosphoribosylpyrophosphate, subunit 1, domain 1"/>
    <property type="match status" value="1"/>
</dbReference>
<dbReference type="CDD" id="cd06223">
    <property type="entry name" value="PRTases_typeI"/>
    <property type="match status" value="1"/>
</dbReference>
<evidence type="ECO:0000313" key="5">
    <source>
        <dbReference type="WBParaSite" id="L893_g22949.t1"/>
    </source>
</evidence>
<proteinExistence type="predicted"/>
<dbReference type="Proteomes" id="UP000095287">
    <property type="component" value="Unplaced"/>
</dbReference>
<dbReference type="GO" id="GO:0016740">
    <property type="term" value="F:transferase activity"/>
    <property type="evidence" value="ECO:0007669"/>
    <property type="project" value="UniProtKB-KW"/>
</dbReference>
<dbReference type="InterPro" id="IPR000836">
    <property type="entry name" value="PRTase_dom"/>
</dbReference>
<protein>
    <submittedName>
        <fullName evidence="5">Glutamine amidotransferase type-2 domain-containing protein</fullName>
    </submittedName>
</protein>
<accession>A0A1I7Z583</accession>
<name>A0A1I7Z583_9BILA</name>
<evidence type="ECO:0000313" key="4">
    <source>
        <dbReference type="Proteomes" id="UP000095287"/>
    </source>
</evidence>
<reference evidence="5" key="1">
    <citation type="submission" date="2016-11" db="UniProtKB">
        <authorList>
            <consortium name="WormBaseParasite"/>
        </authorList>
    </citation>
    <scope>IDENTIFICATION</scope>
</reference>
<dbReference type="InterPro" id="IPR029057">
    <property type="entry name" value="PRTase-like"/>
</dbReference>
<dbReference type="Pfam" id="PF00156">
    <property type="entry name" value="Pribosyltran"/>
    <property type="match status" value="1"/>
</dbReference>
<evidence type="ECO:0000256" key="2">
    <source>
        <dbReference type="ARBA" id="ARBA00022962"/>
    </source>
</evidence>
<dbReference type="PROSITE" id="PS51278">
    <property type="entry name" value="GATASE_TYPE_2"/>
    <property type="match status" value="1"/>
</dbReference>
<keyword evidence="1" id="KW-0808">Transferase</keyword>